<dbReference type="AlphaFoldDB" id="A0A0P9C553"/>
<dbReference type="RefSeq" id="WP_054965949.1">
    <property type="nucleotide sequence ID" value="NZ_FMUN01000003.1"/>
</dbReference>
<dbReference type="PROSITE" id="PS51257">
    <property type="entry name" value="PROKAR_LIPOPROTEIN"/>
    <property type="match status" value="1"/>
</dbReference>
<accession>A0A0P9C553</accession>
<evidence type="ECO:0000313" key="1">
    <source>
        <dbReference type="EMBL" id="SCY10343.1"/>
    </source>
</evidence>
<dbReference type="Proteomes" id="UP000183104">
    <property type="component" value="Unassembled WGS sequence"/>
</dbReference>
<sequence>MKPGFRLVPVLMAVLVAGCLGGPPAGPAWRIRAAEATEAYYTAMLTGDGQRAGSSLRRALEAASASDDLTPLARVHLGRAAMQVALRREAELARTGELIALAGDRDLEAYRRFLAGTPEAGDAGLLPPELMDPARHLRADRPSALAKSVAAIEAPRMRVVAAAVGHRSYPGRRAFADAAVAAASPKGWRGVLLAWLPVQAEAAKRAGDTAEAAAIRSRLRWLQNPRAGRSDGAE</sequence>
<reference evidence="2" key="1">
    <citation type="submission" date="2016-10" db="EMBL/GenBank/DDBJ databases">
        <authorList>
            <person name="Varghese N."/>
        </authorList>
    </citation>
    <scope>NUCLEOTIDE SEQUENCE [LARGE SCALE GENOMIC DNA]</scope>
    <source>
        <strain evidence="2">HL 19</strain>
    </source>
</reference>
<dbReference type="EMBL" id="FMUN01000003">
    <property type="protein sequence ID" value="SCY10343.1"/>
    <property type="molecule type" value="Genomic_DNA"/>
</dbReference>
<keyword evidence="2" id="KW-1185">Reference proteome</keyword>
<proteinExistence type="predicted"/>
<gene>
    <name evidence="1" type="ORF">SAMN05661077_1210</name>
</gene>
<evidence type="ECO:0000313" key="2">
    <source>
        <dbReference type="Proteomes" id="UP000183104"/>
    </source>
</evidence>
<dbReference type="STRING" id="381306.AN478_07230"/>
<name>A0A0P9C553_9GAMM</name>
<protein>
    <submittedName>
        <fullName evidence="1">Uncharacterized protein</fullName>
    </submittedName>
</protein>
<organism evidence="1 2">
    <name type="scientific">Thiohalorhabdus denitrificans</name>
    <dbReference type="NCBI Taxonomy" id="381306"/>
    <lineage>
        <taxon>Bacteria</taxon>
        <taxon>Pseudomonadati</taxon>
        <taxon>Pseudomonadota</taxon>
        <taxon>Gammaproteobacteria</taxon>
        <taxon>Thiohalorhabdales</taxon>
        <taxon>Thiohalorhabdaceae</taxon>
        <taxon>Thiohalorhabdus</taxon>
    </lineage>
</organism>